<dbReference type="STRING" id="1802389.A3C17_03080"/>
<dbReference type="Gene3D" id="1.10.1510.10">
    <property type="entry name" value="Uncharacterised protein YqeY/AIM41 PF09424, N-terminal domain"/>
    <property type="match status" value="1"/>
</dbReference>
<dbReference type="InterPro" id="IPR019004">
    <property type="entry name" value="YqeY/Aim41"/>
</dbReference>
<dbReference type="InterPro" id="IPR042184">
    <property type="entry name" value="YqeY/Aim41_N"/>
</dbReference>
<dbReference type="PANTHER" id="PTHR28055:SF1">
    <property type="entry name" value="ALTERED INHERITANCE OF MITOCHONDRIA PROTEIN 41, MITOCHONDRIAL"/>
    <property type="match status" value="1"/>
</dbReference>
<dbReference type="InterPro" id="IPR003789">
    <property type="entry name" value="Asn/Gln_tRNA_amidoTrase-B-like"/>
</dbReference>
<accession>A0A1F7U0F7</accession>
<evidence type="ECO:0000313" key="2">
    <source>
        <dbReference type="Proteomes" id="UP000177097"/>
    </source>
</evidence>
<gene>
    <name evidence="1" type="ORF">A3C17_03080</name>
</gene>
<comment type="caution">
    <text evidence="1">The sequence shown here is derived from an EMBL/GenBank/DDBJ whole genome shotgun (WGS) entry which is preliminary data.</text>
</comment>
<protein>
    <recommendedName>
        <fullName evidence="3">Glutamyl-tRNA amidotransferase</fullName>
    </recommendedName>
</protein>
<name>A0A1F7U0F7_9BACT</name>
<dbReference type="InterPro" id="IPR023168">
    <property type="entry name" value="GatB_Yqey_C_2"/>
</dbReference>
<sequence>MTIQEQLKARLIASMKEGKKDIVEMIRGLQAALKNKQIELQRELKESEVIDVLKMNAKQLKDALGDFMRAERNDLILKTEKELDLIAEYLPTPLERDEIRKHVVSLAADIGAQTMADMGKLMGAVMKAVGAAANGDDVRAEVEAFLKGEK</sequence>
<dbReference type="PANTHER" id="PTHR28055">
    <property type="entry name" value="ALTERED INHERITANCE OF MITOCHONDRIA PROTEIN 41, MITOCHONDRIAL"/>
    <property type="match status" value="1"/>
</dbReference>
<dbReference type="Pfam" id="PF09424">
    <property type="entry name" value="YqeY"/>
    <property type="match status" value="1"/>
</dbReference>
<evidence type="ECO:0008006" key="3">
    <source>
        <dbReference type="Google" id="ProtNLM"/>
    </source>
</evidence>
<dbReference type="EMBL" id="MGDX01000006">
    <property type="protein sequence ID" value="OGL71770.1"/>
    <property type="molecule type" value="Genomic_DNA"/>
</dbReference>
<reference evidence="1 2" key="1">
    <citation type="journal article" date="2016" name="Nat. Commun.">
        <title>Thousands of microbial genomes shed light on interconnected biogeochemical processes in an aquifer system.</title>
        <authorList>
            <person name="Anantharaman K."/>
            <person name="Brown C.T."/>
            <person name="Hug L.A."/>
            <person name="Sharon I."/>
            <person name="Castelle C.J."/>
            <person name="Probst A.J."/>
            <person name="Thomas B.C."/>
            <person name="Singh A."/>
            <person name="Wilkins M.J."/>
            <person name="Karaoz U."/>
            <person name="Brodie E.L."/>
            <person name="Williams K.H."/>
            <person name="Hubbard S.S."/>
            <person name="Banfield J.F."/>
        </authorList>
    </citation>
    <scope>NUCLEOTIDE SEQUENCE [LARGE SCALE GENOMIC DNA]</scope>
</reference>
<dbReference type="AlphaFoldDB" id="A0A1F7U0F7"/>
<dbReference type="Proteomes" id="UP000177097">
    <property type="component" value="Unassembled WGS sequence"/>
</dbReference>
<organism evidence="1 2">
    <name type="scientific">Candidatus Uhrbacteria bacterium RIFCSPHIGHO2_02_FULL_53_13</name>
    <dbReference type="NCBI Taxonomy" id="1802389"/>
    <lineage>
        <taxon>Bacteria</taxon>
        <taxon>Candidatus Uhriibacteriota</taxon>
    </lineage>
</organism>
<dbReference type="SUPFAM" id="SSF89095">
    <property type="entry name" value="GatB/YqeY motif"/>
    <property type="match status" value="1"/>
</dbReference>
<dbReference type="GO" id="GO:0016884">
    <property type="term" value="F:carbon-nitrogen ligase activity, with glutamine as amido-N-donor"/>
    <property type="evidence" value="ECO:0007669"/>
    <property type="project" value="InterPro"/>
</dbReference>
<evidence type="ECO:0000313" key="1">
    <source>
        <dbReference type="EMBL" id="OGL71770.1"/>
    </source>
</evidence>
<proteinExistence type="predicted"/>
<dbReference type="Gene3D" id="1.10.10.410">
    <property type="match status" value="1"/>
</dbReference>